<evidence type="ECO:0000313" key="3">
    <source>
        <dbReference type="EMBL" id="OXA41894.1"/>
    </source>
</evidence>
<feature type="compositionally biased region" description="Basic residues" evidence="1">
    <location>
        <begin position="39"/>
        <end position="50"/>
    </location>
</feature>
<gene>
    <name evidence="3" type="ORF">Fcan01_23534</name>
</gene>
<feature type="region of interest" description="Disordered" evidence="1">
    <location>
        <begin position="113"/>
        <end position="163"/>
    </location>
</feature>
<protein>
    <submittedName>
        <fullName evidence="3">Uncharacterized protein</fullName>
    </submittedName>
</protein>
<keyword evidence="2" id="KW-0732">Signal</keyword>
<feature type="region of interest" description="Disordered" evidence="1">
    <location>
        <begin position="36"/>
        <end position="79"/>
    </location>
</feature>
<dbReference type="EMBL" id="LNIX01000028">
    <property type="protein sequence ID" value="OXA41894.1"/>
    <property type="molecule type" value="Genomic_DNA"/>
</dbReference>
<dbReference type="AlphaFoldDB" id="A0A226DAM0"/>
<accession>A0A226DAM0</accession>
<feature type="signal peptide" evidence="2">
    <location>
        <begin position="1"/>
        <end position="21"/>
    </location>
</feature>
<comment type="caution">
    <text evidence="3">The sequence shown here is derived from an EMBL/GenBank/DDBJ whole genome shotgun (WGS) entry which is preliminary data.</text>
</comment>
<feature type="compositionally biased region" description="Basic and acidic residues" evidence="1">
    <location>
        <begin position="148"/>
        <end position="163"/>
    </location>
</feature>
<feature type="chain" id="PRO_5013144220" evidence="2">
    <location>
        <begin position="22"/>
        <end position="308"/>
    </location>
</feature>
<organism evidence="3 4">
    <name type="scientific">Folsomia candida</name>
    <name type="common">Springtail</name>
    <dbReference type="NCBI Taxonomy" id="158441"/>
    <lineage>
        <taxon>Eukaryota</taxon>
        <taxon>Metazoa</taxon>
        <taxon>Ecdysozoa</taxon>
        <taxon>Arthropoda</taxon>
        <taxon>Hexapoda</taxon>
        <taxon>Collembola</taxon>
        <taxon>Entomobryomorpha</taxon>
        <taxon>Isotomoidea</taxon>
        <taxon>Isotomidae</taxon>
        <taxon>Proisotominae</taxon>
        <taxon>Folsomia</taxon>
    </lineage>
</organism>
<keyword evidence="4" id="KW-1185">Reference proteome</keyword>
<name>A0A226DAM0_FOLCA</name>
<proteinExistence type="predicted"/>
<evidence type="ECO:0000256" key="1">
    <source>
        <dbReference type="SAM" id="MobiDB-lite"/>
    </source>
</evidence>
<reference evidence="3 4" key="1">
    <citation type="submission" date="2015-12" db="EMBL/GenBank/DDBJ databases">
        <title>The genome of Folsomia candida.</title>
        <authorList>
            <person name="Faddeeva A."/>
            <person name="Derks M.F."/>
            <person name="Anvar Y."/>
            <person name="Smit S."/>
            <person name="Van Straalen N."/>
            <person name="Roelofs D."/>
        </authorList>
    </citation>
    <scope>NUCLEOTIDE SEQUENCE [LARGE SCALE GENOMIC DNA]</scope>
    <source>
        <strain evidence="3 4">VU population</strain>
        <tissue evidence="3">Whole body</tissue>
    </source>
</reference>
<dbReference type="Proteomes" id="UP000198287">
    <property type="component" value="Unassembled WGS sequence"/>
</dbReference>
<sequence>MQYQILLLTTLLFSRGQVMRAVPFISAFLQPPPPLQQRLRPHLSYHHHPKSPNYNLTPKRESSSSPPPHYANQITGNGNKLQVTATNIARDQRQLYPEEPCYYGYYCHEQQPPAGFSNKKPEVGNPGSNSITNHHDHEENDDTDNDDDSYHQDHDAGHRDSDPKVKIFLLTPLSPKQLRNLLHHQEPKHSNHGEHIEHDYPHYRASNEQQRFYHRPRSDMLLYDYAQLKHGQIPKYGNHHHPNHRQDSKSLFGFDDANGNNYAPTMLYKNYEVRSPSKSQHNSSSSDISLMYAPSMSYGYYGVGGGGA</sequence>
<evidence type="ECO:0000313" key="4">
    <source>
        <dbReference type="Proteomes" id="UP000198287"/>
    </source>
</evidence>
<evidence type="ECO:0000256" key="2">
    <source>
        <dbReference type="SAM" id="SignalP"/>
    </source>
</evidence>